<reference evidence="2 3" key="1">
    <citation type="submission" date="2024-05" db="EMBL/GenBank/DDBJ databases">
        <title>The nuclear and mitochondrial genome assemblies of Tetragonisca angustula (Apidae: Meliponini), a tiny yet remarkable pollinator in the Neotropics.</title>
        <authorList>
            <person name="Ferrari R."/>
            <person name="Ricardo P.C."/>
            <person name="Dias F.C."/>
            <person name="Araujo N.S."/>
            <person name="Soares D.O."/>
            <person name="Zhou Q.-S."/>
            <person name="Zhu C.-D."/>
            <person name="Coutinho L."/>
            <person name="Airas M.C."/>
            <person name="Batista T.M."/>
        </authorList>
    </citation>
    <scope>NUCLEOTIDE SEQUENCE [LARGE SCALE GENOMIC DNA]</scope>
    <source>
        <strain evidence="2">ASF017062</strain>
        <tissue evidence="2">Abdomen</tissue>
    </source>
</reference>
<gene>
    <name evidence="2" type="ORF">QLX08_004838</name>
</gene>
<dbReference type="AlphaFoldDB" id="A0AAW1A0Y8"/>
<dbReference type="EMBL" id="JAWNGG020000077">
    <property type="protein sequence ID" value="KAK9303531.1"/>
    <property type="molecule type" value="Genomic_DNA"/>
</dbReference>
<organism evidence="2 3">
    <name type="scientific">Tetragonisca angustula</name>
    <dbReference type="NCBI Taxonomy" id="166442"/>
    <lineage>
        <taxon>Eukaryota</taxon>
        <taxon>Metazoa</taxon>
        <taxon>Ecdysozoa</taxon>
        <taxon>Arthropoda</taxon>
        <taxon>Hexapoda</taxon>
        <taxon>Insecta</taxon>
        <taxon>Pterygota</taxon>
        <taxon>Neoptera</taxon>
        <taxon>Endopterygota</taxon>
        <taxon>Hymenoptera</taxon>
        <taxon>Apocrita</taxon>
        <taxon>Aculeata</taxon>
        <taxon>Apoidea</taxon>
        <taxon>Anthophila</taxon>
        <taxon>Apidae</taxon>
        <taxon>Tetragonisca</taxon>
    </lineage>
</organism>
<keyword evidence="3" id="KW-1185">Reference proteome</keyword>
<sequence length="132" mass="14947">MIARTTKRGSASLGAVRASARKRSHVQREHRERSSTLPRKPPADITENFHETTTGYLRTQKPRGIHYISRISVTSSVPAISMILVGFQDSPDFEDLRHLDAMTTGRVENKQSTAFLLFVGEYSNFEHFSIQK</sequence>
<evidence type="ECO:0000313" key="3">
    <source>
        <dbReference type="Proteomes" id="UP001432146"/>
    </source>
</evidence>
<evidence type="ECO:0000256" key="1">
    <source>
        <dbReference type="SAM" id="MobiDB-lite"/>
    </source>
</evidence>
<feature type="region of interest" description="Disordered" evidence="1">
    <location>
        <begin position="1"/>
        <end position="51"/>
    </location>
</feature>
<protein>
    <submittedName>
        <fullName evidence="2">Uncharacterized protein</fullName>
    </submittedName>
</protein>
<dbReference type="Proteomes" id="UP001432146">
    <property type="component" value="Unassembled WGS sequence"/>
</dbReference>
<accession>A0AAW1A0Y8</accession>
<comment type="caution">
    <text evidence="2">The sequence shown here is derived from an EMBL/GenBank/DDBJ whole genome shotgun (WGS) entry which is preliminary data.</text>
</comment>
<name>A0AAW1A0Y8_9HYME</name>
<proteinExistence type="predicted"/>
<evidence type="ECO:0000313" key="2">
    <source>
        <dbReference type="EMBL" id="KAK9303531.1"/>
    </source>
</evidence>